<evidence type="ECO:0000256" key="3">
    <source>
        <dbReference type="ARBA" id="ARBA00020222"/>
    </source>
</evidence>
<evidence type="ECO:0000256" key="10">
    <source>
        <dbReference type="RuleBase" id="RU367108"/>
    </source>
</evidence>
<evidence type="ECO:0000256" key="9">
    <source>
        <dbReference type="ARBA" id="ARBA00025276"/>
    </source>
</evidence>
<dbReference type="EMBL" id="JADCUA010000042">
    <property type="protein sequence ID" value="KAH9829166.1"/>
    <property type="molecule type" value="Genomic_DNA"/>
</dbReference>
<feature type="region of interest" description="Disordered" evidence="11">
    <location>
        <begin position="537"/>
        <end position="565"/>
    </location>
</feature>
<keyword evidence="4" id="KW-0812">Transmembrane</keyword>
<evidence type="ECO:0000256" key="4">
    <source>
        <dbReference type="ARBA" id="ARBA00022692"/>
    </source>
</evidence>
<dbReference type="Proteomes" id="UP000814176">
    <property type="component" value="Unassembled WGS sequence"/>
</dbReference>
<accession>A0ABQ8JY38</accession>
<evidence type="ECO:0000313" key="13">
    <source>
        <dbReference type="EMBL" id="KAH9829166.1"/>
    </source>
</evidence>
<dbReference type="InterPro" id="IPR018850">
    <property type="entry name" value="Mt_escape_2_C"/>
</dbReference>
<name>A0ABQ8JY38_9APHY</name>
<feature type="compositionally biased region" description="Basic and acidic residues" evidence="11">
    <location>
        <begin position="540"/>
        <end position="565"/>
    </location>
</feature>
<dbReference type="GO" id="GO:0004527">
    <property type="term" value="F:exonuclease activity"/>
    <property type="evidence" value="ECO:0007669"/>
    <property type="project" value="UniProtKB-KW"/>
</dbReference>
<dbReference type="Gene3D" id="3.40.50.300">
    <property type="entry name" value="P-loop containing nucleotide triphosphate hydrolases"/>
    <property type="match status" value="1"/>
</dbReference>
<evidence type="ECO:0000259" key="12">
    <source>
        <dbReference type="Pfam" id="PF10443"/>
    </source>
</evidence>
<reference evidence="13 14" key="1">
    <citation type="journal article" date="2021" name="Environ. Microbiol.">
        <title>Gene family expansions and transcriptome signatures uncover fungal adaptations to wood decay.</title>
        <authorList>
            <person name="Hage H."/>
            <person name="Miyauchi S."/>
            <person name="Viragh M."/>
            <person name="Drula E."/>
            <person name="Min B."/>
            <person name="Chaduli D."/>
            <person name="Navarro D."/>
            <person name="Favel A."/>
            <person name="Norest M."/>
            <person name="Lesage-Meessen L."/>
            <person name="Balint B."/>
            <person name="Merenyi Z."/>
            <person name="de Eugenio L."/>
            <person name="Morin E."/>
            <person name="Martinez A.T."/>
            <person name="Baldrian P."/>
            <person name="Stursova M."/>
            <person name="Martinez M.J."/>
            <person name="Novotny C."/>
            <person name="Magnuson J.K."/>
            <person name="Spatafora J.W."/>
            <person name="Maurice S."/>
            <person name="Pangilinan J."/>
            <person name="Andreopoulos W."/>
            <person name="LaButti K."/>
            <person name="Hundley H."/>
            <person name="Na H."/>
            <person name="Kuo A."/>
            <person name="Barry K."/>
            <person name="Lipzen A."/>
            <person name="Henrissat B."/>
            <person name="Riley R."/>
            <person name="Ahrendt S."/>
            <person name="Nagy L.G."/>
            <person name="Grigoriev I.V."/>
            <person name="Martin F."/>
            <person name="Rosso M.N."/>
        </authorList>
    </citation>
    <scope>NUCLEOTIDE SEQUENCE [LARGE SCALE GENOMIC DNA]</scope>
    <source>
        <strain evidence="13 14">CIRM-BRFM 1785</strain>
    </source>
</reference>
<comment type="subcellular location">
    <subcellularLocation>
        <location evidence="1 10">Mitochondrion inner membrane</location>
        <topology evidence="1 10">Single-pass membrane protein</topology>
    </subcellularLocation>
</comment>
<dbReference type="PANTHER" id="PTHR32198:SF2">
    <property type="entry name" value="MITOCHONDRIAL ESCAPE PROTEIN 2"/>
    <property type="match status" value="1"/>
</dbReference>
<evidence type="ECO:0000256" key="1">
    <source>
        <dbReference type="ARBA" id="ARBA00004434"/>
    </source>
</evidence>
<keyword evidence="8" id="KW-0472">Membrane</keyword>
<evidence type="ECO:0000256" key="7">
    <source>
        <dbReference type="ARBA" id="ARBA00023128"/>
    </source>
</evidence>
<proteinExistence type="inferred from homology"/>
<evidence type="ECO:0000256" key="5">
    <source>
        <dbReference type="ARBA" id="ARBA00022792"/>
    </source>
</evidence>
<evidence type="ECO:0000313" key="14">
    <source>
        <dbReference type="Proteomes" id="UP000814176"/>
    </source>
</evidence>
<keyword evidence="13" id="KW-0378">Hydrolase</keyword>
<dbReference type="RefSeq" id="XP_047772668.1">
    <property type="nucleotide sequence ID" value="XM_047928667.1"/>
</dbReference>
<protein>
    <recommendedName>
        <fullName evidence="3 10">Mitochondrial escape protein 2</fullName>
    </recommendedName>
</protein>
<evidence type="ECO:0000256" key="2">
    <source>
        <dbReference type="ARBA" id="ARBA00010320"/>
    </source>
</evidence>
<keyword evidence="14" id="KW-1185">Reference proteome</keyword>
<dbReference type="PANTHER" id="PTHR32198">
    <property type="entry name" value="MITOCHONDRIAL ESCAPE PROTEIN 2"/>
    <property type="match status" value="1"/>
</dbReference>
<feature type="domain" description="Mitochondrial escape protein 2 C-terminal" evidence="12">
    <location>
        <begin position="342"/>
        <end position="840"/>
    </location>
</feature>
<comment type="caution">
    <text evidence="13">The sequence shown here is derived from an EMBL/GenBank/DDBJ whole genome shotgun (WGS) entry which is preliminary data.</text>
</comment>
<keyword evidence="7 10" id="KW-0496">Mitochondrion</keyword>
<dbReference type="SUPFAM" id="SSF52540">
    <property type="entry name" value="P-loop containing nucleoside triphosphate hydrolases"/>
    <property type="match status" value="1"/>
</dbReference>
<keyword evidence="13" id="KW-0269">Exonuclease</keyword>
<evidence type="ECO:0000256" key="6">
    <source>
        <dbReference type="ARBA" id="ARBA00022989"/>
    </source>
</evidence>
<comment type="function">
    <text evidence="9 10">Plays a role in maintaining the mitochondrial genome and in controlling the mtDNA escape. Involved in the regulation of mtDNA nucleotide structure and number. May have a dispensable role in early maturation of pre-rRNA.</text>
</comment>
<dbReference type="Pfam" id="PF10443">
    <property type="entry name" value="RNA12"/>
    <property type="match status" value="1"/>
</dbReference>
<dbReference type="InterPro" id="IPR027417">
    <property type="entry name" value="P-loop_NTPase"/>
</dbReference>
<keyword evidence="10" id="KW-0694">RNA-binding</keyword>
<comment type="similarity">
    <text evidence="2 10">Belongs to the YME2 family.</text>
</comment>
<gene>
    <name evidence="13" type="ORF">C8Q71DRAFT_891358</name>
</gene>
<keyword evidence="6" id="KW-1133">Transmembrane helix</keyword>
<evidence type="ECO:0000256" key="11">
    <source>
        <dbReference type="SAM" id="MobiDB-lite"/>
    </source>
</evidence>
<keyword evidence="10" id="KW-0507">mRNA processing</keyword>
<keyword evidence="13" id="KW-0540">Nuclease</keyword>
<sequence length="889" mass="98643">MFQRSLKVQLLRNATGSPGKRAAAGVRNALITRRHNATVAAASEDATEQSNERNEGWLFVDSVFPYRLGAWDIRRYVSYFRREPLIDELHSLFANVTDYGFKVVAVEPHEKDGGVFVKFSYDATAEGDQKDLMEKLGGLAAKHGGVPSWFGVSRGDVWLVKGRPWREDMNRFPSNILRVSFEGPDVPEESLYDLLRPSPPPVAGGLRYSTVTFSRLRSAAIAHNAIHGLAVQPSSASATAKTILRTTYQAPVQAHAVRDYVTSHPRIFLPVLFFVLGTLTYTIFDPIRVLMVEGTLEGWFDITKFQAYQWLRNTALPKFSLSLAATDGETTRAHAQGVWKERKDAESAVERYLNDMPGTVAFIYGPQGSGKTSMISGLLKQSGRIALVIDVSELSKASSDAALLSSLARQTGYWPVFSVFNSLNNLIDLASVGVIGQKAGLSTSFTDQLKQILEVVGTGLGRVNTTHRRQHDRAVQNAQLAAVRREEEARVRERIRAGAWHDGRVDCIAGNGVMSELGVGDEVFDREEEGLHVVSAVSRGDGEKEGKMAEKREESREREDVQRRERSAGDVEVIEAMPIVIIKGFESKGGGASKEEMLDVLSRWAASLAQNQVAHVVVVSENRENAKRLTKALPSQPLNVIALSDADSPSALSFVKQKLQDSGVDVTFNKEQVSHIQRLGGRASDLESLTHKVRNGQSVQDAVEDIITRGVSEIRKNAFGEDLEDAKNLPWSREQAWALMKKLSQKPEISYHDVLMDFPFKNDETALRHMEHAELIAIGTENARPSTIKPGKPVYKYVFERLVQDPIFRATQDIAFNERVIAASESTVKSCEQELLTLKDVDAGTADWMGSRTAVRDRMNYLLKKMRLAGDKIEMLEKQNAILRKVLSK</sequence>
<dbReference type="InterPro" id="IPR039627">
    <property type="entry name" value="Yme2_C"/>
</dbReference>
<dbReference type="GeneID" id="72009399"/>
<evidence type="ECO:0000256" key="8">
    <source>
        <dbReference type="ARBA" id="ARBA00023136"/>
    </source>
</evidence>
<keyword evidence="5 10" id="KW-0999">Mitochondrion inner membrane</keyword>
<organism evidence="13 14">
    <name type="scientific">Rhodofomes roseus</name>
    <dbReference type="NCBI Taxonomy" id="34475"/>
    <lineage>
        <taxon>Eukaryota</taxon>
        <taxon>Fungi</taxon>
        <taxon>Dikarya</taxon>
        <taxon>Basidiomycota</taxon>
        <taxon>Agaricomycotina</taxon>
        <taxon>Agaricomycetes</taxon>
        <taxon>Polyporales</taxon>
        <taxon>Rhodofomes</taxon>
    </lineage>
</organism>